<feature type="region of interest" description="Disordered" evidence="1">
    <location>
        <begin position="103"/>
        <end position="122"/>
    </location>
</feature>
<keyword evidence="3" id="KW-1185">Reference proteome</keyword>
<sequence>SKKKLLWTTEVQDNEKLYKPDTRRNERRNTRPDPRNIPRTRECYCYGREGHYSREYPENISPVSVTSTAVNPIPNVHYCEWQLEEENSIDAYVAGGTMLAKRERPKCKPESSSGESSHVSKIRRAVDPVEPMEMSTQSMEKEVPAKKIRRKREPSVIDSLDPYDIADNILALPATATIEQMLQYPN</sequence>
<feature type="region of interest" description="Disordered" evidence="1">
    <location>
        <begin position="131"/>
        <end position="153"/>
    </location>
</feature>
<evidence type="ECO:0000313" key="3">
    <source>
        <dbReference type="Proteomes" id="UP000789342"/>
    </source>
</evidence>
<proteinExistence type="predicted"/>
<comment type="caution">
    <text evidence="2">The sequence shown here is derived from an EMBL/GenBank/DDBJ whole genome shotgun (WGS) entry which is preliminary data.</text>
</comment>
<organism evidence="2 3">
    <name type="scientific">Acaulospora morrowiae</name>
    <dbReference type="NCBI Taxonomy" id="94023"/>
    <lineage>
        <taxon>Eukaryota</taxon>
        <taxon>Fungi</taxon>
        <taxon>Fungi incertae sedis</taxon>
        <taxon>Mucoromycota</taxon>
        <taxon>Glomeromycotina</taxon>
        <taxon>Glomeromycetes</taxon>
        <taxon>Diversisporales</taxon>
        <taxon>Acaulosporaceae</taxon>
        <taxon>Acaulospora</taxon>
    </lineage>
</organism>
<protein>
    <submittedName>
        <fullName evidence="2">9895_t:CDS:1</fullName>
    </submittedName>
</protein>
<dbReference type="Proteomes" id="UP000789342">
    <property type="component" value="Unassembled WGS sequence"/>
</dbReference>
<dbReference type="OrthoDB" id="2448597at2759"/>
<gene>
    <name evidence="2" type="ORF">AMORRO_LOCUS17651</name>
</gene>
<name>A0A9N9JKF1_9GLOM</name>
<feature type="non-terminal residue" evidence="2">
    <location>
        <position position="1"/>
    </location>
</feature>
<feature type="region of interest" description="Disordered" evidence="1">
    <location>
        <begin position="1"/>
        <end position="40"/>
    </location>
</feature>
<evidence type="ECO:0000256" key="1">
    <source>
        <dbReference type="SAM" id="MobiDB-lite"/>
    </source>
</evidence>
<dbReference type="EMBL" id="CAJVPV010055983">
    <property type="protein sequence ID" value="CAG8785149.1"/>
    <property type="molecule type" value="Genomic_DNA"/>
</dbReference>
<reference evidence="2" key="1">
    <citation type="submission" date="2021-06" db="EMBL/GenBank/DDBJ databases">
        <authorList>
            <person name="Kallberg Y."/>
            <person name="Tangrot J."/>
            <person name="Rosling A."/>
        </authorList>
    </citation>
    <scope>NUCLEOTIDE SEQUENCE</scope>
    <source>
        <strain evidence="2">CL551</strain>
    </source>
</reference>
<accession>A0A9N9JKF1</accession>
<evidence type="ECO:0000313" key="2">
    <source>
        <dbReference type="EMBL" id="CAG8785149.1"/>
    </source>
</evidence>
<feature type="compositionally biased region" description="Basic and acidic residues" evidence="1">
    <location>
        <begin position="13"/>
        <end position="40"/>
    </location>
</feature>
<dbReference type="AlphaFoldDB" id="A0A9N9JKF1"/>